<keyword evidence="3 10" id="KW-0479">Metal-binding</keyword>
<sequence>MTGDIYYVIFLVLFVVKNNVSCQEMNETMNYLNYFGYMDGNRTMSEAIMMLQKEAGLERTGEMNQETEALIEMPRCDAPKGAYHGSRWLVKDITYHILNYPPNLEAADVDNIARDAFSEWTKHSGIKFKQVQQNAKLTIEFTDSMKTTTGVIAGSAKFPICRGDISINNALNWTTQRSGIVPTGTFSLYQVMLHEIGHSHGLRHSSYPNSVMTTFIGGNEVLHIHPSDEQRIKILYSDNPQELSEKKENMSRLQSTIEPSLCNIPKISAIIAYEANLVYVFNESAYWLLDAWTNDIEFNFVQYPMKISHWWKEAPETINTAFVDNGNHTYFFRGALCWKYLSGKRDLAVGFPKNISEEFPGIPDDIDAVMTWSNQKTYFFKGSNYWRFDENEDPQVPSVYPKPLSRWGISISSDLDAVLYFGHYSEDTYFFKDAFYYKYGEIHEAVIRRYPRHTAFWWFNC</sequence>
<evidence type="ECO:0000313" key="16">
    <source>
        <dbReference type="Proteomes" id="UP000051574"/>
    </source>
</evidence>
<dbReference type="PANTHER" id="PTHR10201">
    <property type="entry name" value="MATRIX METALLOPROTEINASE"/>
    <property type="match status" value="1"/>
</dbReference>
<dbReference type="SUPFAM" id="SSF50923">
    <property type="entry name" value="Hemopexin-like domain"/>
    <property type="match status" value="1"/>
</dbReference>
<keyword evidence="6 10" id="KW-0862">Zinc</keyword>
<dbReference type="PROSITE" id="PS51642">
    <property type="entry name" value="HEMOPEXIN_2"/>
    <property type="match status" value="3"/>
</dbReference>
<keyword evidence="2" id="KW-0645">Protease</keyword>
<evidence type="ECO:0000256" key="12">
    <source>
        <dbReference type="PROSITE-ProRule" id="PRU01011"/>
    </source>
</evidence>
<evidence type="ECO:0000259" key="14">
    <source>
        <dbReference type="SMART" id="SM00235"/>
    </source>
</evidence>
<accession>A0A0T6B4S3</accession>
<feature type="binding site" evidence="10">
    <location>
        <position position="198"/>
    </location>
    <ligand>
        <name>Zn(2+)</name>
        <dbReference type="ChEBI" id="CHEBI:29105"/>
        <label>2</label>
        <note>catalytic</note>
    </ligand>
</feature>
<protein>
    <submittedName>
        <fullName evidence="15">Peptidase</fullName>
    </submittedName>
</protein>
<evidence type="ECO:0000256" key="4">
    <source>
        <dbReference type="ARBA" id="ARBA00022737"/>
    </source>
</evidence>
<feature type="chain" id="PRO_5006668361" evidence="13">
    <location>
        <begin position="23"/>
        <end position="461"/>
    </location>
</feature>
<feature type="binding site" evidence="10">
    <location>
        <position position="194"/>
    </location>
    <ligand>
        <name>Zn(2+)</name>
        <dbReference type="ChEBI" id="CHEBI:29105"/>
        <label>2</label>
        <note>catalytic</note>
    </ligand>
</feature>
<feature type="repeat" description="Hemopexin" evidence="12">
    <location>
        <begin position="315"/>
        <end position="362"/>
    </location>
</feature>
<comment type="cofactor">
    <cofactor evidence="11">
        <name>Ca(2+)</name>
        <dbReference type="ChEBI" id="CHEBI:29108"/>
    </cofactor>
    <text evidence="11">Can bind about 5 Ca(2+) ions per subunit.</text>
</comment>
<evidence type="ECO:0000256" key="8">
    <source>
        <dbReference type="ARBA" id="ARBA00023145"/>
    </source>
</evidence>
<dbReference type="GO" id="GO:0030574">
    <property type="term" value="P:collagen catabolic process"/>
    <property type="evidence" value="ECO:0007669"/>
    <property type="project" value="TreeGrafter"/>
</dbReference>
<dbReference type="Proteomes" id="UP000051574">
    <property type="component" value="Unassembled WGS sequence"/>
</dbReference>
<evidence type="ECO:0000256" key="1">
    <source>
        <dbReference type="ARBA" id="ARBA00010370"/>
    </source>
</evidence>
<dbReference type="InterPro" id="IPR018487">
    <property type="entry name" value="Hemopexin-like_repeat"/>
</dbReference>
<feature type="binding site" evidence="11">
    <location>
        <position position="418"/>
    </location>
    <ligand>
        <name>Ca(2+)</name>
        <dbReference type="ChEBI" id="CHEBI:29108"/>
        <label>5</label>
    </ligand>
</feature>
<evidence type="ECO:0000256" key="13">
    <source>
        <dbReference type="SAM" id="SignalP"/>
    </source>
</evidence>
<dbReference type="GO" id="GO:0008270">
    <property type="term" value="F:zinc ion binding"/>
    <property type="evidence" value="ECO:0007669"/>
    <property type="project" value="InterPro"/>
</dbReference>
<dbReference type="PRINTS" id="PR00138">
    <property type="entry name" value="MATRIXIN"/>
</dbReference>
<dbReference type="GO" id="GO:0005615">
    <property type="term" value="C:extracellular space"/>
    <property type="evidence" value="ECO:0007669"/>
    <property type="project" value="TreeGrafter"/>
</dbReference>
<evidence type="ECO:0000256" key="10">
    <source>
        <dbReference type="PIRSR" id="PIRSR001191-2"/>
    </source>
</evidence>
<feature type="binding site" evidence="10">
    <location>
        <position position="204"/>
    </location>
    <ligand>
        <name>Zn(2+)</name>
        <dbReference type="ChEBI" id="CHEBI:29105"/>
        <label>2</label>
        <note>catalytic</note>
    </ligand>
</feature>
<dbReference type="InterPro" id="IPR006026">
    <property type="entry name" value="Peptidase_Metallo"/>
</dbReference>
<dbReference type="InterPro" id="IPR001818">
    <property type="entry name" value="Pept_M10_metallopeptidase"/>
</dbReference>
<keyword evidence="13" id="KW-0732">Signal</keyword>
<dbReference type="PANTHER" id="PTHR10201:SF331">
    <property type="entry name" value="MATRIX METALLOPROTEINASE-14-LIKE ISOFORM X1"/>
    <property type="match status" value="1"/>
</dbReference>
<evidence type="ECO:0000256" key="11">
    <source>
        <dbReference type="PIRSR" id="PIRSR621190-2"/>
    </source>
</evidence>
<evidence type="ECO:0000256" key="3">
    <source>
        <dbReference type="ARBA" id="ARBA00022723"/>
    </source>
</evidence>
<dbReference type="Gene3D" id="2.110.10.10">
    <property type="entry name" value="Hemopexin-like domain"/>
    <property type="match status" value="1"/>
</dbReference>
<dbReference type="CDD" id="cd00094">
    <property type="entry name" value="HX"/>
    <property type="match status" value="1"/>
</dbReference>
<feature type="signal peptide" evidence="13">
    <location>
        <begin position="1"/>
        <end position="22"/>
    </location>
</feature>
<name>A0A0T6B4S3_9SCAR</name>
<feature type="binding site" evidence="11">
    <location>
        <position position="164"/>
    </location>
    <ligand>
        <name>Ca(2+)</name>
        <dbReference type="ChEBI" id="CHEBI:29108"/>
        <label>2</label>
    </ligand>
</feature>
<evidence type="ECO:0000256" key="5">
    <source>
        <dbReference type="ARBA" id="ARBA00022801"/>
    </source>
</evidence>
<dbReference type="GO" id="GO:0031012">
    <property type="term" value="C:extracellular matrix"/>
    <property type="evidence" value="ECO:0007669"/>
    <property type="project" value="InterPro"/>
</dbReference>
<keyword evidence="4" id="KW-0677">Repeat</keyword>
<dbReference type="GO" id="GO:0004222">
    <property type="term" value="F:metalloendopeptidase activity"/>
    <property type="evidence" value="ECO:0007669"/>
    <property type="project" value="InterPro"/>
</dbReference>
<feature type="binding site" description="in inhibited form" evidence="11">
    <location>
        <position position="76"/>
    </location>
    <ligand>
        <name>Zn(2+)</name>
        <dbReference type="ChEBI" id="CHEBI:29105"/>
        <label>2</label>
        <note>catalytic</note>
    </ligand>
</feature>
<dbReference type="GO" id="GO:0030198">
    <property type="term" value="P:extracellular matrix organization"/>
    <property type="evidence" value="ECO:0007669"/>
    <property type="project" value="TreeGrafter"/>
</dbReference>
<keyword evidence="5" id="KW-0378">Hydrolase</keyword>
<dbReference type="SMART" id="SM00235">
    <property type="entry name" value="ZnMc"/>
    <property type="match status" value="1"/>
</dbReference>
<evidence type="ECO:0000256" key="6">
    <source>
        <dbReference type="ARBA" id="ARBA00022833"/>
    </source>
</evidence>
<feature type="binding site" evidence="11">
    <location>
        <position position="212"/>
    </location>
    <ligand>
        <name>Zn(2+)</name>
        <dbReference type="ChEBI" id="CHEBI:29105"/>
        <label>2</label>
        <note>catalytic</note>
    </ligand>
</feature>
<evidence type="ECO:0000256" key="2">
    <source>
        <dbReference type="ARBA" id="ARBA00022670"/>
    </source>
</evidence>
<feature type="binding site" evidence="11">
    <location>
        <position position="270"/>
    </location>
    <ligand>
        <name>Ca(2+)</name>
        <dbReference type="ChEBI" id="CHEBI:29108"/>
        <label>5</label>
    </ligand>
</feature>
<dbReference type="Gene3D" id="3.40.390.10">
    <property type="entry name" value="Collagenase (Catalytic Domain)"/>
    <property type="match status" value="1"/>
</dbReference>
<feature type="binding site" evidence="11">
    <location>
        <position position="321"/>
    </location>
    <ligand>
        <name>Ca(2+)</name>
        <dbReference type="ChEBI" id="CHEBI:29108"/>
        <label>5</label>
    </ligand>
</feature>
<feature type="binding site" evidence="11">
    <location>
        <position position="416"/>
    </location>
    <ligand>
        <name>Ca(2+)</name>
        <dbReference type="ChEBI" id="CHEBI:29108"/>
        <label>4</label>
    </ligand>
</feature>
<dbReference type="InterPro" id="IPR000585">
    <property type="entry name" value="Hemopexin-like_dom"/>
</dbReference>
<comment type="similarity">
    <text evidence="1">Belongs to the peptidase M10A family.</text>
</comment>
<keyword evidence="16" id="KW-1185">Reference proteome</keyword>
<evidence type="ECO:0000313" key="15">
    <source>
        <dbReference type="EMBL" id="KRT82322.1"/>
    </source>
</evidence>
<dbReference type="InterPro" id="IPR036375">
    <property type="entry name" value="Hemopexin-like_dom_sf"/>
</dbReference>
<dbReference type="SUPFAM" id="SSF55486">
    <property type="entry name" value="Metalloproteases ('zincins'), catalytic domain"/>
    <property type="match status" value="1"/>
</dbReference>
<feature type="active site" evidence="9">
    <location>
        <position position="195"/>
    </location>
</feature>
<keyword evidence="7" id="KW-0482">Metalloprotease</keyword>
<dbReference type="AlphaFoldDB" id="A0A0T6B4S3"/>
<dbReference type="Pfam" id="PF00413">
    <property type="entry name" value="Peptidase_M10"/>
    <property type="match status" value="1"/>
</dbReference>
<dbReference type="InterPro" id="IPR024079">
    <property type="entry name" value="MetalloPept_cat_dom_sf"/>
</dbReference>
<comment type="cofactor">
    <cofactor evidence="11">
        <name>Zn(2+)</name>
        <dbReference type="ChEBI" id="CHEBI:29105"/>
    </cofactor>
    <text evidence="11">Binds 2 Zn(2+) ions per subunit.</text>
</comment>
<keyword evidence="11" id="KW-0106">Calcium</keyword>
<feature type="repeat" description="Hemopexin" evidence="12">
    <location>
        <begin position="412"/>
        <end position="461"/>
    </location>
</feature>
<feature type="repeat" description="Hemopexin" evidence="12">
    <location>
        <begin position="363"/>
        <end position="411"/>
    </location>
</feature>
<dbReference type="Pfam" id="PF00045">
    <property type="entry name" value="Hemopexin"/>
    <property type="match status" value="2"/>
</dbReference>
<comment type="caution">
    <text evidence="15">The sequence shown here is derived from an EMBL/GenBank/DDBJ whole genome shotgun (WGS) entry which is preliminary data.</text>
</comment>
<reference evidence="15 16" key="1">
    <citation type="submission" date="2015-09" db="EMBL/GenBank/DDBJ databases">
        <title>Draft genome of the scarab beetle Oryctes borbonicus.</title>
        <authorList>
            <person name="Meyer J.M."/>
            <person name="Markov G.V."/>
            <person name="Baskaran P."/>
            <person name="Herrmann M."/>
            <person name="Sommer R.J."/>
            <person name="Roedelsperger C."/>
        </authorList>
    </citation>
    <scope>NUCLEOTIDE SEQUENCE [LARGE SCALE GENOMIC DNA]</scope>
    <source>
        <strain evidence="15">OB123</strain>
        <tissue evidence="15">Whole animal</tissue>
    </source>
</reference>
<feature type="domain" description="Peptidase metallopeptidase" evidence="14">
    <location>
        <begin position="84"/>
        <end position="238"/>
    </location>
</feature>
<dbReference type="SMART" id="SM00120">
    <property type="entry name" value="HX"/>
    <property type="match status" value="4"/>
</dbReference>
<proteinExistence type="inferred from homology"/>
<dbReference type="GO" id="GO:0006508">
    <property type="term" value="P:proteolysis"/>
    <property type="evidence" value="ECO:0007669"/>
    <property type="project" value="UniProtKB-KW"/>
</dbReference>
<dbReference type="EMBL" id="LJIG01009817">
    <property type="protein sequence ID" value="KRT82322.1"/>
    <property type="molecule type" value="Genomic_DNA"/>
</dbReference>
<dbReference type="InterPro" id="IPR021190">
    <property type="entry name" value="Pept_M10A"/>
</dbReference>
<dbReference type="OrthoDB" id="406838at2759"/>
<gene>
    <name evidence="15" type="ORF">AMK59_3401</name>
</gene>
<evidence type="ECO:0000256" key="7">
    <source>
        <dbReference type="ARBA" id="ARBA00023049"/>
    </source>
</evidence>
<evidence type="ECO:0000256" key="9">
    <source>
        <dbReference type="PIRSR" id="PIRSR001191-1"/>
    </source>
</evidence>
<dbReference type="PIRSF" id="PIRSF001191">
    <property type="entry name" value="Peptidase_M10A_matrix"/>
    <property type="match status" value="1"/>
</dbReference>
<keyword evidence="8" id="KW-0865">Zymogen</keyword>
<dbReference type="SUPFAM" id="SSF47090">
    <property type="entry name" value="PGBD-like"/>
    <property type="match status" value="1"/>
</dbReference>
<dbReference type="InterPro" id="IPR036365">
    <property type="entry name" value="PGBD-like_sf"/>
</dbReference>
<organism evidence="15 16">
    <name type="scientific">Oryctes borbonicus</name>
    <dbReference type="NCBI Taxonomy" id="1629725"/>
    <lineage>
        <taxon>Eukaryota</taxon>
        <taxon>Metazoa</taxon>
        <taxon>Ecdysozoa</taxon>
        <taxon>Arthropoda</taxon>
        <taxon>Hexapoda</taxon>
        <taxon>Insecta</taxon>
        <taxon>Pterygota</taxon>
        <taxon>Neoptera</taxon>
        <taxon>Endopterygota</taxon>
        <taxon>Coleoptera</taxon>
        <taxon>Polyphaga</taxon>
        <taxon>Scarabaeiformia</taxon>
        <taxon>Scarabaeidae</taxon>
        <taxon>Dynastinae</taxon>
        <taxon>Oryctes</taxon>
    </lineage>
</organism>